<evidence type="ECO:0000313" key="2">
    <source>
        <dbReference type="EMBL" id="KPL86305.1"/>
    </source>
</evidence>
<organism evidence="2 3">
    <name type="scientific">Ardenticatena maritima</name>
    <dbReference type="NCBI Taxonomy" id="872965"/>
    <lineage>
        <taxon>Bacteria</taxon>
        <taxon>Bacillati</taxon>
        <taxon>Chloroflexota</taxon>
        <taxon>Ardenticatenia</taxon>
        <taxon>Ardenticatenales</taxon>
        <taxon>Ardenticatenaceae</taxon>
        <taxon>Ardenticatena</taxon>
    </lineage>
</organism>
<proteinExistence type="predicted"/>
<dbReference type="PANTHER" id="PTHR43617">
    <property type="entry name" value="L-AMINO ACID N-ACETYLTRANSFERASE"/>
    <property type="match status" value="1"/>
</dbReference>
<dbReference type="InterPro" id="IPR000182">
    <property type="entry name" value="GNAT_dom"/>
</dbReference>
<protein>
    <recommendedName>
        <fullName evidence="1">N-acetyltransferase domain-containing protein</fullName>
    </recommendedName>
</protein>
<dbReference type="InterPro" id="IPR016181">
    <property type="entry name" value="Acyl_CoA_acyltransferase"/>
</dbReference>
<reference evidence="2 3" key="1">
    <citation type="submission" date="2015-07" db="EMBL/GenBank/DDBJ databases">
        <title>Whole genome sequence of Ardenticatena maritima DSM 23922.</title>
        <authorList>
            <person name="Hemp J."/>
            <person name="Ward L.M."/>
            <person name="Pace L.A."/>
            <person name="Fischer W.W."/>
        </authorList>
    </citation>
    <scope>NUCLEOTIDE SEQUENCE [LARGE SCALE GENOMIC DNA]</scope>
    <source>
        <strain evidence="2 3">110S</strain>
    </source>
</reference>
<accession>A0A0P6YAE7</accession>
<dbReference type="CDD" id="cd04301">
    <property type="entry name" value="NAT_SF"/>
    <property type="match status" value="1"/>
</dbReference>
<dbReference type="Pfam" id="PF13527">
    <property type="entry name" value="Acetyltransf_9"/>
    <property type="match status" value="1"/>
</dbReference>
<evidence type="ECO:0000259" key="1">
    <source>
        <dbReference type="PROSITE" id="PS51186"/>
    </source>
</evidence>
<dbReference type="EMBL" id="LGKN01000009">
    <property type="protein sequence ID" value="KPL86305.1"/>
    <property type="molecule type" value="Genomic_DNA"/>
</dbReference>
<dbReference type="RefSeq" id="WP_054492896.1">
    <property type="nucleotide sequence ID" value="NZ_BBZA01000106.1"/>
</dbReference>
<sequence>MFFLIREATAEDIPAIQHVHRCAFAPSTTEAKLVAALYDAGAWDVSLVAFVQEQVVGHILFSPVTLTPPAPHRVGVGLAPLGVLPAWQKRGIGSALVRAGLQAVQRNGATFVVVLGAPQYYTRFGFECALSHGVQNEFGADDAFMVMWFDATTRGTGTVHYHPEFAKM</sequence>
<dbReference type="GO" id="GO:0016747">
    <property type="term" value="F:acyltransferase activity, transferring groups other than amino-acyl groups"/>
    <property type="evidence" value="ECO:0007669"/>
    <property type="project" value="InterPro"/>
</dbReference>
<dbReference type="PANTHER" id="PTHR43617:SF2">
    <property type="entry name" value="UPF0039 PROTEIN SLL0451"/>
    <property type="match status" value="1"/>
</dbReference>
<dbReference type="SUPFAM" id="SSF55729">
    <property type="entry name" value="Acyl-CoA N-acyltransferases (Nat)"/>
    <property type="match status" value="1"/>
</dbReference>
<evidence type="ECO:0000313" key="3">
    <source>
        <dbReference type="Proteomes" id="UP000050502"/>
    </source>
</evidence>
<dbReference type="PROSITE" id="PS51186">
    <property type="entry name" value="GNAT"/>
    <property type="match status" value="1"/>
</dbReference>
<dbReference type="InterPro" id="IPR050276">
    <property type="entry name" value="MshD_Acetyltransferase"/>
</dbReference>
<dbReference type="Proteomes" id="UP000050502">
    <property type="component" value="Unassembled WGS sequence"/>
</dbReference>
<dbReference type="Gene3D" id="3.40.630.30">
    <property type="match status" value="1"/>
</dbReference>
<name>A0A0P6YAE7_9CHLR</name>
<comment type="caution">
    <text evidence="2">The sequence shown here is derived from an EMBL/GenBank/DDBJ whole genome shotgun (WGS) entry which is preliminary data.</text>
</comment>
<feature type="domain" description="N-acetyltransferase" evidence="1">
    <location>
        <begin position="3"/>
        <end position="150"/>
    </location>
</feature>
<gene>
    <name evidence="2" type="ORF">SE16_13300</name>
</gene>
<dbReference type="AlphaFoldDB" id="A0A0P6YAE7"/>